<dbReference type="InterPro" id="IPR002401">
    <property type="entry name" value="Cyt_P450_E_grp-I"/>
</dbReference>
<evidence type="ECO:0000256" key="2">
    <source>
        <dbReference type="ARBA" id="ARBA00004174"/>
    </source>
</evidence>
<evidence type="ECO:0000313" key="15">
    <source>
        <dbReference type="Ensembl" id="ENSSSCP00040042271.1"/>
    </source>
</evidence>
<reference evidence="15" key="1">
    <citation type="submission" date="2025-08" db="UniProtKB">
        <authorList>
            <consortium name="Ensembl"/>
        </authorList>
    </citation>
    <scope>IDENTIFICATION</scope>
</reference>
<dbReference type="EC" id="1.14.14.1" evidence="5"/>
<evidence type="ECO:0000256" key="3">
    <source>
        <dbReference type="ARBA" id="ARBA00004406"/>
    </source>
</evidence>
<evidence type="ECO:0000256" key="8">
    <source>
        <dbReference type="ARBA" id="ARBA00022824"/>
    </source>
</evidence>
<comment type="similarity">
    <text evidence="4">Belongs to the cytochrome P450 family.</text>
</comment>
<accession>A0A8D1FTB1</accession>
<keyword evidence="14" id="KW-0732">Signal</keyword>
<keyword evidence="9" id="KW-0492">Microsome</keyword>
<organism evidence="15 16">
    <name type="scientific">Sus scrofa</name>
    <name type="common">Pig</name>
    <dbReference type="NCBI Taxonomy" id="9823"/>
    <lineage>
        <taxon>Eukaryota</taxon>
        <taxon>Metazoa</taxon>
        <taxon>Chordata</taxon>
        <taxon>Craniata</taxon>
        <taxon>Vertebrata</taxon>
        <taxon>Euteleostomi</taxon>
        <taxon>Mammalia</taxon>
        <taxon>Eutheria</taxon>
        <taxon>Laurasiatheria</taxon>
        <taxon>Artiodactyla</taxon>
        <taxon>Suina</taxon>
        <taxon>Suidae</taxon>
        <taxon>Sus</taxon>
    </lineage>
</organism>
<evidence type="ECO:0000256" key="9">
    <source>
        <dbReference type="ARBA" id="ARBA00022848"/>
    </source>
</evidence>
<dbReference type="Pfam" id="PF00067">
    <property type="entry name" value="p450"/>
    <property type="match status" value="1"/>
</dbReference>
<keyword evidence="8" id="KW-0256">Endoplasmic reticulum</keyword>
<dbReference type="GO" id="GO:0005789">
    <property type="term" value="C:endoplasmic reticulum membrane"/>
    <property type="evidence" value="ECO:0007669"/>
    <property type="project" value="UniProtKB-SubCell"/>
</dbReference>
<name>A0A8D1FTB1_PIG</name>
<keyword evidence="6" id="KW-0349">Heme</keyword>
<evidence type="ECO:0000256" key="13">
    <source>
        <dbReference type="ARBA" id="ARBA00023136"/>
    </source>
</evidence>
<dbReference type="GO" id="GO:0020037">
    <property type="term" value="F:heme binding"/>
    <property type="evidence" value="ECO:0007669"/>
    <property type="project" value="InterPro"/>
</dbReference>
<evidence type="ECO:0000256" key="12">
    <source>
        <dbReference type="ARBA" id="ARBA00023033"/>
    </source>
</evidence>
<evidence type="ECO:0000256" key="11">
    <source>
        <dbReference type="ARBA" id="ARBA00023004"/>
    </source>
</evidence>
<evidence type="ECO:0000256" key="4">
    <source>
        <dbReference type="ARBA" id="ARBA00010617"/>
    </source>
</evidence>
<protein>
    <recommendedName>
        <fullName evidence="5">unspecific monooxygenase</fullName>
        <ecNumber evidence="5">1.14.14.1</ecNumber>
    </recommendedName>
</protein>
<feature type="chain" id="PRO_5034944793" description="unspecific monooxygenase" evidence="14">
    <location>
        <begin position="22"/>
        <end position="262"/>
    </location>
</feature>
<keyword evidence="7" id="KW-0479">Metal-binding</keyword>
<evidence type="ECO:0000256" key="1">
    <source>
        <dbReference type="ARBA" id="ARBA00001971"/>
    </source>
</evidence>
<dbReference type="AlphaFoldDB" id="A0A8D1FTB1"/>
<evidence type="ECO:0000256" key="10">
    <source>
        <dbReference type="ARBA" id="ARBA00023002"/>
    </source>
</evidence>
<dbReference type="FunFam" id="1.10.630.10:FF:000238">
    <property type="entry name" value="Cytochrome P450 2A6"/>
    <property type="match status" value="1"/>
</dbReference>
<dbReference type="GO" id="GO:0016712">
    <property type="term" value="F:oxidoreductase activity, acting on paired donors, with incorporation or reduction of molecular oxygen, reduced flavin or flavoprotein as one donor, and incorporation of one atom of oxygen"/>
    <property type="evidence" value="ECO:0007669"/>
    <property type="project" value="UniProtKB-EC"/>
</dbReference>
<keyword evidence="12" id="KW-0503">Monooxygenase</keyword>
<comment type="cofactor">
    <cofactor evidence="1">
        <name>heme</name>
        <dbReference type="ChEBI" id="CHEBI:30413"/>
    </cofactor>
</comment>
<keyword evidence="13" id="KW-0472">Membrane</keyword>
<dbReference type="InterPro" id="IPR001128">
    <property type="entry name" value="Cyt_P450"/>
</dbReference>
<dbReference type="PANTHER" id="PTHR24300:SF400">
    <property type="entry name" value="CYTOCHROME P450 2C9"/>
    <property type="match status" value="1"/>
</dbReference>
<proteinExistence type="inferred from homology"/>
<dbReference type="InterPro" id="IPR050182">
    <property type="entry name" value="Cytochrome_P450_fam2"/>
</dbReference>
<sequence>MGLVVVLVLCLSCLLLPPLWKQSSGKGKLLPGPTPLPILRNSLELDIKNIGKSLTNLSKVYEKNMWSVYTLYFAMKPTMVLCGYETVKEAPIDLGEEFSQRGSLSVLERDAKVYGGLVFSNAKHLGMGKRSIEDRVQEEACCHVEELRKINASPCDPTFILSCAPCNVISSIIYQNCFDYKDQTFLNLMEKVKENLRILNSPWRQGRPRSLLLKDYNTFLKTFAQMRSYTLEKTREHQASLGINNPQDLIDFFLIKMEQVPC</sequence>
<dbReference type="GO" id="GO:0005506">
    <property type="term" value="F:iron ion binding"/>
    <property type="evidence" value="ECO:0007669"/>
    <property type="project" value="InterPro"/>
</dbReference>
<dbReference type="SUPFAM" id="SSF48264">
    <property type="entry name" value="Cytochrome P450"/>
    <property type="match status" value="1"/>
</dbReference>
<dbReference type="InterPro" id="IPR036396">
    <property type="entry name" value="Cyt_P450_sf"/>
</dbReference>
<evidence type="ECO:0000256" key="14">
    <source>
        <dbReference type="SAM" id="SignalP"/>
    </source>
</evidence>
<feature type="signal peptide" evidence="14">
    <location>
        <begin position="1"/>
        <end position="21"/>
    </location>
</feature>
<keyword evidence="11" id="KW-0408">Iron</keyword>
<evidence type="ECO:0000256" key="6">
    <source>
        <dbReference type="ARBA" id="ARBA00022617"/>
    </source>
</evidence>
<evidence type="ECO:0000313" key="16">
    <source>
        <dbReference type="Proteomes" id="UP000694722"/>
    </source>
</evidence>
<dbReference type="PANTHER" id="PTHR24300">
    <property type="entry name" value="CYTOCHROME P450 508A4-RELATED"/>
    <property type="match status" value="1"/>
</dbReference>
<evidence type="ECO:0000256" key="5">
    <source>
        <dbReference type="ARBA" id="ARBA00012109"/>
    </source>
</evidence>
<dbReference type="Proteomes" id="UP000694722">
    <property type="component" value="Unplaced"/>
</dbReference>
<dbReference type="PRINTS" id="PR00463">
    <property type="entry name" value="EP450I"/>
</dbReference>
<comment type="subcellular location">
    <subcellularLocation>
        <location evidence="3">Endoplasmic reticulum membrane</location>
        <topology evidence="3">Peripheral membrane protein</topology>
    </subcellularLocation>
    <subcellularLocation>
        <location evidence="2">Microsome membrane</location>
        <topology evidence="2">Peripheral membrane protein</topology>
    </subcellularLocation>
</comment>
<dbReference type="Gene3D" id="1.10.630.10">
    <property type="entry name" value="Cytochrome P450"/>
    <property type="match status" value="1"/>
</dbReference>
<evidence type="ECO:0000256" key="7">
    <source>
        <dbReference type="ARBA" id="ARBA00022723"/>
    </source>
</evidence>
<keyword evidence="10" id="KW-0560">Oxidoreductase</keyword>
<dbReference type="Ensembl" id="ENSSSCT00040095414.1">
    <property type="protein sequence ID" value="ENSSSCP00040042271.1"/>
    <property type="gene ID" value="ENSSSCG00040069575.1"/>
</dbReference>